<dbReference type="PANTHER" id="PTHR30290">
    <property type="entry name" value="PERIPLASMIC BINDING COMPONENT OF ABC TRANSPORTER"/>
    <property type="match status" value="1"/>
</dbReference>
<feature type="signal peptide" evidence="6">
    <location>
        <begin position="1"/>
        <end position="20"/>
    </location>
</feature>
<keyword evidence="4 6" id="KW-0732">Signal</keyword>
<dbReference type="SUPFAM" id="SSF53850">
    <property type="entry name" value="Periplasmic binding protein-like II"/>
    <property type="match status" value="1"/>
</dbReference>
<evidence type="ECO:0000313" key="8">
    <source>
        <dbReference type="EMBL" id="MDQ0167961.1"/>
    </source>
</evidence>
<keyword evidence="3" id="KW-0813">Transport</keyword>
<comment type="subcellular location">
    <subcellularLocation>
        <location evidence="1">Cell envelope</location>
    </subcellularLocation>
</comment>
<proteinExistence type="inferred from homology"/>
<comment type="similarity">
    <text evidence="2">Belongs to the bacterial solute-binding protein 5 family.</text>
</comment>
<dbReference type="Proteomes" id="UP001235840">
    <property type="component" value="Unassembled WGS sequence"/>
</dbReference>
<dbReference type="InterPro" id="IPR030678">
    <property type="entry name" value="Peptide/Ni-bd"/>
</dbReference>
<organism evidence="8 9">
    <name type="scientific">Caldalkalibacillus horti</name>
    <dbReference type="NCBI Taxonomy" id="77523"/>
    <lineage>
        <taxon>Bacteria</taxon>
        <taxon>Bacillati</taxon>
        <taxon>Bacillota</taxon>
        <taxon>Bacilli</taxon>
        <taxon>Bacillales</taxon>
        <taxon>Bacillaceae</taxon>
        <taxon>Caldalkalibacillus</taxon>
    </lineage>
</organism>
<keyword evidence="9" id="KW-1185">Reference proteome</keyword>
<evidence type="ECO:0000256" key="6">
    <source>
        <dbReference type="SAM" id="SignalP"/>
    </source>
</evidence>
<dbReference type="EMBL" id="JAUSTY010000022">
    <property type="protein sequence ID" value="MDQ0167961.1"/>
    <property type="molecule type" value="Genomic_DNA"/>
</dbReference>
<dbReference type="InterPro" id="IPR039424">
    <property type="entry name" value="SBP_5"/>
</dbReference>
<evidence type="ECO:0000256" key="4">
    <source>
        <dbReference type="ARBA" id="ARBA00022729"/>
    </source>
</evidence>
<evidence type="ECO:0000313" key="9">
    <source>
        <dbReference type="Proteomes" id="UP001235840"/>
    </source>
</evidence>
<dbReference type="CDD" id="cd08504">
    <property type="entry name" value="PBP2_OppA"/>
    <property type="match status" value="1"/>
</dbReference>
<dbReference type="InterPro" id="IPR000914">
    <property type="entry name" value="SBP_5_dom"/>
</dbReference>
<feature type="region of interest" description="Disordered" evidence="5">
    <location>
        <begin position="28"/>
        <end position="52"/>
    </location>
</feature>
<accession>A0ABT9W3Y8</accession>
<sequence>MLKNSRWLLALMIVFTVALVGCTAETPADQNATEGTENNSTGETESNTETGSAEQLLRMVIQEEPTNLDPQVGTDGYSMIVNNAVLEGLVRFHDGEIIPGIAEEWEVSEDGLTYTFHLRDSVWSDGTELTAEDFKDSFIRLIDPATQSPYAYVGYYVENAQAFNEGDITDAEQVGVNVIDANTLEFTLVSPTKQFLSLMSFLSYLPSNAGAVEEFGQEYAADPNKMLYNGPFVLTEWKHQESLTLEKNPNYWNSDAITLEKVEINIVPDDGTASGMFETGNIDLVLIGREYIEKYESEGKANFYNKGTVQFVQYNFDSEVGEFLRNANFRKAISHAIDREGLVNGVLKNGSSPAQRYVMPTTLGKETDFGEEYPFSPFPAQVDVAKAEEYLEAALSELGKSKDDIPTIEFLASDRPDDRIISEAIQDMLAQNLGISIDISVAPHSQRLQMMLDSNYQMMWGGWGPDFNDPMTYLDIFTSSSGYNTTGFQDEIYDGLVAEANAKADVELRGDLLFMTEQHLVEHGPVTTVFFAGGAYAKADNLENVKMNHIGAEIDFIFAEFR</sequence>
<gene>
    <name evidence="8" type="ORF">J2S11_003891</name>
</gene>
<feature type="domain" description="Solute-binding protein family 5" evidence="7">
    <location>
        <begin position="96"/>
        <end position="484"/>
    </location>
</feature>
<feature type="chain" id="PRO_5046509893" evidence="6">
    <location>
        <begin position="21"/>
        <end position="562"/>
    </location>
</feature>
<evidence type="ECO:0000259" key="7">
    <source>
        <dbReference type="Pfam" id="PF00496"/>
    </source>
</evidence>
<evidence type="ECO:0000256" key="5">
    <source>
        <dbReference type="SAM" id="MobiDB-lite"/>
    </source>
</evidence>
<dbReference type="RefSeq" id="WP_307397316.1">
    <property type="nucleotide sequence ID" value="NZ_BAAADK010000017.1"/>
</dbReference>
<dbReference type="Gene3D" id="3.10.105.10">
    <property type="entry name" value="Dipeptide-binding Protein, Domain 3"/>
    <property type="match status" value="1"/>
</dbReference>
<dbReference type="PROSITE" id="PS51257">
    <property type="entry name" value="PROKAR_LIPOPROTEIN"/>
    <property type="match status" value="1"/>
</dbReference>
<reference evidence="8 9" key="1">
    <citation type="submission" date="2023-07" db="EMBL/GenBank/DDBJ databases">
        <title>Genomic Encyclopedia of Type Strains, Phase IV (KMG-IV): sequencing the most valuable type-strain genomes for metagenomic binning, comparative biology and taxonomic classification.</title>
        <authorList>
            <person name="Goeker M."/>
        </authorList>
    </citation>
    <scope>NUCLEOTIDE SEQUENCE [LARGE SCALE GENOMIC DNA]</scope>
    <source>
        <strain evidence="8 9">DSM 12751</strain>
    </source>
</reference>
<dbReference type="Gene3D" id="3.40.190.10">
    <property type="entry name" value="Periplasmic binding protein-like II"/>
    <property type="match status" value="1"/>
</dbReference>
<feature type="compositionally biased region" description="Low complexity" evidence="5">
    <location>
        <begin position="31"/>
        <end position="52"/>
    </location>
</feature>
<dbReference type="Pfam" id="PF00496">
    <property type="entry name" value="SBP_bac_5"/>
    <property type="match status" value="1"/>
</dbReference>
<name>A0ABT9W3Y8_9BACI</name>
<dbReference type="PIRSF" id="PIRSF002741">
    <property type="entry name" value="MppA"/>
    <property type="match status" value="1"/>
</dbReference>
<evidence type="ECO:0000256" key="1">
    <source>
        <dbReference type="ARBA" id="ARBA00004196"/>
    </source>
</evidence>
<protein>
    <submittedName>
        <fullName evidence="8">Oligopeptide transport system substrate-binding protein</fullName>
    </submittedName>
</protein>
<dbReference type="PANTHER" id="PTHR30290:SF10">
    <property type="entry name" value="PERIPLASMIC OLIGOPEPTIDE-BINDING PROTEIN-RELATED"/>
    <property type="match status" value="1"/>
</dbReference>
<evidence type="ECO:0000256" key="3">
    <source>
        <dbReference type="ARBA" id="ARBA00022448"/>
    </source>
</evidence>
<evidence type="ECO:0000256" key="2">
    <source>
        <dbReference type="ARBA" id="ARBA00005695"/>
    </source>
</evidence>
<comment type="caution">
    <text evidence="8">The sequence shown here is derived from an EMBL/GenBank/DDBJ whole genome shotgun (WGS) entry which is preliminary data.</text>
</comment>
<dbReference type="Gene3D" id="3.90.76.10">
    <property type="entry name" value="Dipeptide-binding Protein, Domain 1"/>
    <property type="match status" value="1"/>
</dbReference>